<feature type="repeat" description="WD" evidence="7">
    <location>
        <begin position="822"/>
        <end position="853"/>
    </location>
</feature>
<dbReference type="GO" id="GO:0000463">
    <property type="term" value="P:maturation of LSU-rRNA from tricistronic rRNA transcript (SSU-rRNA, 5.8S rRNA, LSU-rRNA)"/>
    <property type="evidence" value="ECO:0007669"/>
    <property type="project" value="UniProtKB-UniRule"/>
</dbReference>
<name>A0ABD3MVM5_9STRA</name>
<dbReference type="GO" id="GO:0005730">
    <property type="term" value="C:nucleolus"/>
    <property type="evidence" value="ECO:0007669"/>
    <property type="project" value="UniProtKB-SubCell"/>
</dbReference>
<evidence type="ECO:0000313" key="10">
    <source>
        <dbReference type="EMBL" id="KAL3767878.1"/>
    </source>
</evidence>
<feature type="region of interest" description="Disordered" evidence="8">
    <location>
        <begin position="1"/>
        <end position="135"/>
    </location>
</feature>
<dbReference type="InterPro" id="IPR019775">
    <property type="entry name" value="WD40_repeat_CS"/>
</dbReference>
<comment type="subcellular location">
    <subcellularLocation>
        <location evidence="6">Nucleus</location>
        <location evidence="6">Nucleolus</location>
    </subcellularLocation>
    <subcellularLocation>
        <location evidence="6">Nucleus</location>
        <location evidence="6">Nucleoplasm</location>
    </subcellularLocation>
</comment>
<comment type="function">
    <text evidence="6">Required for maturation of ribosomal RNAs and formation of the large ribosomal subunit.</text>
</comment>
<dbReference type="SMART" id="SM00320">
    <property type="entry name" value="WD40"/>
    <property type="match status" value="6"/>
</dbReference>
<dbReference type="FunFam" id="2.130.10.10:FF:000576">
    <property type="entry name" value="Ribosome biogenesis protein ERB1"/>
    <property type="match status" value="1"/>
</dbReference>
<evidence type="ECO:0000256" key="2">
    <source>
        <dbReference type="ARBA" id="ARBA00022552"/>
    </source>
</evidence>
<evidence type="ECO:0000256" key="1">
    <source>
        <dbReference type="ARBA" id="ARBA00022517"/>
    </source>
</evidence>
<evidence type="ECO:0000256" key="5">
    <source>
        <dbReference type="ARBA" id="ARBA00023242"/>
    </source>
</evidence>
<dbReference type="AlphaFoldDB" id="A0ABD3MVM5"/>
<feature type="compositionally biased region" description="Low complexity" evidence="8">
    <location>
        <begin position="149"/>
        <end position="164"/>
    </location>
</feature>
<dbReference type="HAMAP" id="MF_03027">
    <property type="entry name" value="BOP1"/>
    <property type="match status" value="1"/>
</dbReference>
<dbReference type="Gene3D" id="2.130.10.10">
    <property type="entry name" value="YVTN repeat-like/Quinoprotein amine dehydrogenase"/>
    <property type="match status" value="1"/>
</dbReference>
<dbReference type="InterPro" id="IPR015943">
    <property type="entry name" value="WD40/YVTN_repeat-like_dom_sf"/>
</dbReference>
<protein>
    <recommendedName>
        <fullName evidence="6">Ribosome biogenesis protein BOP1 homolog</fullName>
    </recommendedName>
</protein>
<keyword evidence="11" id="KW-1185">Reference proteome</keyword>
<comment type="caution">
    <text evidence="10">The sequence shown here is derived from an EMBL/GenBank/DDBJ whole genome shotgun (WGS) entry which is preliminary data.</text>
</comment>
<dbReference type="PANTHER" id="PTHR17605:SF0">
    <property type="entry name" value="RIBOSOME BIOGENESIS PROTEIN BOP1"/>
    <property type="match status" value="1"/>
</dbReference>
<dbReference type="Proteomes" id="UP001530293">
    <property type="component" value="Unassembled WGS sequence"/>
</dbReference>
<dbReference type="InterPro" id="IPR036322">
    <property type="entry name" value="WD40_repeat_dom_sf"/>
</dbReference>
<keyword evidence="2 6" id="KW-0698">rRNA processing</keyword>
<dbReference type="EMBL" id="JALLBG020000071">
    <property type="protein sequence ID" value="KAL3767878.1"/>
    <property type="molecule type" value="Genomic_DNA"/>
</dbReference>
<dbReference type="InterPro" id="IPR012953">
    <property type="entry name" value="BOP1_N_dom"/>
</dbReference>
<dbReference type="PROSITE" id="PS50294">
    <property type="entry name" value="WD_REPEATS_REGION"/>
    <property type="match status" value="1"/>
</dbReference>
<keyword evidence="5 6" id="KW-0539">Nucleus</keyword>
<gene>
    <name evidence="10" type="ORF">ACHAWU_000551</name>
</gene>
<dbReference type="GO" id="GO:0000466">
    <property type="term" value="P:maturation of 5.8S rRNA from tricistronic rRNA transcript (SSU-rRNA, 5.8S rRNA, LSU-rRNA)"/>
    <property type="evidence" value="ECO:0007669"/>
    <property type="project" value="UniProtKB-UniRule"/>
</dbReference>
<accession>A0ABD3MVM5</accession>
<dbReference type="Pfam" id="PF08145">
    <property type="entry name" value="BOP1NT"/>
    <property type="match status" value="1"/>
</dbReference>
<dbReference type="InterPro" id="IPR028598">
    <property type="entry name" value="BOP1/Erb1"/>
</dbReference>
<evidence type="ECO:0000256" key="3">
    <source>
        <dbReference type="ARBA" id="ARBA00022574"/>
    </source>
</evidence>
<evidence type="ECO:0000256" key="7">
    <source>
        <dbReference type="PROSITE-ProRule" id="PRU00221"/>
    </source>
</evidence>
<evidence type="ECO:0000313" key="11">
    <source>
        <dbReference type="Proteomes" id="UP001530293"/>
    </source>
</evidence>
<feature type="region of interest" description="Disordered" evidence="8">
    <location>
        <begin position="559"/>
        <end position="586"/>
    </location>
</feature>
<evidence type="ECO:0000256" key="8">
    <source>
        <dbReference type="SAM" id="MobiDB-lite"/>
    </source>
</evidence>
<feature type="repeat" description="WD" evidence="7">
    <location>
        <begin position="515"/>
        <end position="556"/>
    </location>
</feature>
<evidence type="ECO:0000256" key="4">
    <source>
        <dbReference type="ARBA" id="ARBA00022737"/>
    </source>
</evidence>
<dbReference type="GO" id="GO:0005654">
    <property type="term" value="C:nucleoplasm"/>
    <property type="evidence" value="ECO:0007669"/>
    <property type="project" value="UniProtKB-SubCell"/>
</dbReference>
<feature type="domain" description="BOP1 N-terminal" evidence="9">
    <location>
        <begin position="214"/>
        <end position="500"/>
    </location>
</feature>
<proteinExistence type="inferred from homology"/>
<dbReference type="SMART" id="SM01035">
    <property type="entry name" value="BOP1NT"/>
    <property type="match status" value="1"/>
</dbReference>
<feature type="compositionally biased region" description="Acidic residues" evidence="8">
    <location>
        <begin position="572"/>
        <end position="581"/>
    </location>
</feature>
<sequence>MAPKKKNQPPPPQQLKVEEEEEDTPEMEPVDDDDDSSGSSGSSGEEEDDSNSDPQVSDDYDFNDDNDDDDDDSEGEDGGDSEDEFEDQGSSSDDDDDGALNEDDEDIDDSDDDDEEVEILDTDLINNEDAPRSWPKSMMKMKRGVDGNTKLTTTTTATTTPNITDGGKAKSVNEDDYTNDPAAAQWMHADDLSSDDEDEDGTTNRIGRIPLHWYDEFSHIGYDAHGKQVIKSTSSSNNKDLLDQALDADDNALDSKNNKFTVYDALNAKDVTLTPRQIELLRRLQSGAFAHPEFNATPDSIDYFSGVDPMISGLNSNRYLPKANFQPSKYEKLQVRRLLHRLKCGSINMDFLEGKVRDMNDLIQRPDGTKDGDDKPFALWKGDEEDELALRKGPQHMPAPKVPPPGHAYSYNPPLEYLPNEEELAEWREMDPSDRPYGLFIPQKFDNLRSVGAYTHSVQERFERCLDLYLCPRSMKRRLNIDPESLVPQLPKASDLRPFPTTKAIRYVDPTTAEEESDVVPVRCLTVSPDGQFLVSGSEDGVVRLWEVQTGRMLRKWDLSEIGSGGGGDNEKDLDGDDDKDDNNKAKSWPIASVEWNPNRTHHCILAAVGKCAVIISTGTGGMEDSEITDALLSAASSCKEGSGANIAPESRAAKAVTWTSTVNKGKKSTSTSSAALPISAFGIGKSGPVAVLRTNCDVASVKWHRKGDYFVTVSPKAGAAAVLIHQLSKAASQQPFGKSKGGEAQLACFHPHKPFLFVATKEHIRVYHLVKQMMVKRLLSGCRHISSLDVHTSGDHVIVGSLDRRLVWFDLDLANTPYKTLKYHERALRSVGYHPRYPLMASASDDGSIHVFHSMVYSDLMRNPLIVPVKVLRGHSVTKQSLGALSMVFHPTQPWLFSAGADGNIHLFQDI</sequence>
<dbReference type="GO" id="GO:0043021">
    <property type="term" value="F:ribonucleoprotein complex binding"/>
    <property type="evidence" value="ECO:0007669"/>
    <property type="project" value="UniProtKB-UniRule"/>
</dbReference>
<reference evidence="10 11" key="1">
    <citation type="submission" date="2024-10" db="EMBL/GenBank/DDBJ databases">
        <title>Updated reference genomes for cyclostephanoid diatoms.</title>
        <authorList>
            <person name="Roberts W.R."/>
            <person name="Alverson A.J."/>
        </authorList>
    </citation>
    <scope>NUCLEOTIDE SEQUENCE [LARGE SCALE GENOMIC DNA]</scope>
    <source>
        <strain evidence="10 11">AJA232-27</strain>
    </source>
</reference>
<dbReference type="SUPFAM" id="SSF50978">
    <property type="entry name" value="WD40 repeat-like"/>
    <property type="match status" value="1"/>
</dbReference>
<keyword evidence="4" id="KW-0677">Repeat</keyword>
<evidence type="ECO:0000259" key="9">
    <source>
        <dbReference type="SMART" id="SM01035"/>
    </source>
</evidence>
<comment type="similarity">
    <text evidence="6">Belongs to the WD repeat BOP1/ERB1 family.</text>
</comment>
<dbReference type="PROSITE" id="PS50082">
    <property type="entry name" value="WD_REPEATS_2"/>
    <property type="match status" value="2"/>
</dbReference>
<dbReference type="PANTHER" id="PTHR17605">
    <property type="entry name" value="RIBOSOME BIOGENESIS PROTEIN BOP1 BLOCK OF PROLIFERATION 1 PROTEIN"/>
    <property type="match status" value="1"/>
</dbReference>
<organism evidence="10 11">
    <name type="scientific">Discostella pseudostelligera</name>
    <dbReference type="NCBI Taxonomy" id="259834"/>
    <lineage>
        <taxon>Eukaryota</taxon>
        <taxon>Sar</taxon>
        <taxon>Stramenopiles</taxon>
        <taxon>Ochrophyta</taxon>
        <taxon>Bacillariophyta</taxon>
        <taxon>Coscinodiscophyceae</taxon>
        <taxon>Thalassiosirophycidae</taxon>
        <taxon>Stephanodiscales</taxon>
        <taxon>Stephanodiscaceae</taxon>
        <taxon>Discostella</taxon>
    </lineage>
</organism>
<evidence type="ECO:0000256" key="6">
    <source>
        <dbReference type="HAMAP-Rule" id="MF_03027"/>
    </source>
</evidence>
<feature type="region of interest" description="Disordered" evidence="8">
    <location>
        <begin position="148"/>
        <end position="174"/>
    </location>
</feature>
<feature type="compositionally biased region" description="Acidic residues" evidence="8">
    <location>
        <begin position="44"/>
        <end position="121"/>
    </location>
</feature>
<feature type="compositionally biased region" description="Acidic residues" evidence="8">
    <location>
        <begin position="18"/>
        <end position="36"/>
    </location>
</feature>
<keyword evidence="3 7" id="KW-0853">WD repeat</keyword>
<keyword evidence="1 6" id="KW-0690">Ribosome biogenesis</keyword>
<dbReference type="PROSITE" id="PS00678">
    <property type="entry name" value="WD_REPEATS_1"/>
    <property type="match status" value="1"/>
</dbReference>
<dbReference type="Pfam" id="PF00400">
    <property type="entry name" value="WD40"/>
    <property type="match status" value="3"/>
</dbReference>
<dbReference type="GO" id="GO:0030687">
    <property type="term" value="C:preribosome, large subunit precursor"/>
    <property type="evidence" value="ECO:0007669"/>
    <property type="project" value="UniProtKB-UniRule"/>
</dbReference>
<dbReference type="InterPro" id="IPR001680">
    <property type="entry name" value="WD40_rpt"/>
</dbReference>